<dbReference type="AlphaFoldDB" id="A0A4R8ZU00"/>
<evidence type="ECO:0000256" key="1">
    <source>
        <dbReference type="SAM" id="MobiDB-lite"/>
    </source>
</evidence>
<keyword evidence="3" id="KW-1185">Reference proteome</keyword>
<evidence type="ECO:0000313" key="3">
    <source>
        <dbReference type="Proteomes" id="UP000297447"/>
    </source>
</evidence>
<accession>A0A4R8ZU00</accession>
<organism evidence="2 3">
    <name type="scientific">Cryobacterium frigoriphilum</name>
    <dbReference type="NCBI Taxonomy" id="1259150"/>
    <lineage>
        <taxon>Bacteria</taxon>
        <taxon>Bacillati</taxon>
        <taxon>Actinomycetota</taxon>
        <taxon>Actinomycetes</taxon>
        <taxon>Micrococcales</taxon>
        <taxon>Microbacteriaceae</taxon>
        <taxon>Cryobacterium</taxon>
    </lineage>
</organism>
<evidence type="ECO:0000313" key="2">
    <source>
        <dbReference type="EMBL" id="TFD45772.1"/>
    </source>
</evidence>
<gene>
    <name evidence="2" type="ORF">E3T55_18085</name>
</gene>
<dbReference type="Proteomes" id="UP000297447">
    <property type="component" value="Unassembled WGS sequence"/>
</dbReference>
<reference evidence="2 3" key="1">
    <citation type="submission" date="2019-03" db="EMBL/GenBank/DDBJ databases">
        <title>Genomics of glacier-inhabiting Cryobacterium strains.</title>
        <authorList>
            <person name="Liu Q."/>
            <person name="Xin Y.-H."/>
        </authorList>
    </citation>
    <scope>NUCLEOTIDE SEQUENCE [LARGE SCALE GENOMIC DNA]</scope>
    <source>
        <strain evidence="2 3">Hh14</strain>
    </source>
</reference>
<protein>
    <submittedName>
        <fullName evidence="2">Uncharacterized protein</fullName>
    </submittedName>
</protein>
<dbReference type="EMBL" id="SOHE01000082">
    <property type="protein sequence ID" value="TFD45772.1"/>
    <property type="molecule type" value="Genomic_DNA"/>
</dbReference>
<sequence length="81" mass="8290">MVRGGGRLSAALGGSRPGDGCRNQVAGPARGIRYPPPPYHSTELNTFLARFGAKTAFSGPNSVEWYAAAGGSGGRGSVRVK</sequence>
<feature type="region of interest" description="Disordered" evidence="1">
    <location>
        <begin position="1"/>
        <end position="38"/>
    </location>
</feature>
<dbReference type="RefSeq" id="WP_134520938.1">
    <property type="nucleotide sequence ID" value="NZ_SOHE01000082.1"/>
</dbReference>
<proteinExistence type="predicted"/>
<comment type="caution">
    <text evidence="2">The sequence shown here is derived from an EMBL/GenBank/DDBJ whole genome shotgun (WGS) entry which is preliminary data.</text>
</comment>
<name>A0A4R8ZU00_9MICO</name>